<evidence type="ECO:0000256" key="8">
    <source>
        <dbReference type="PROSITE-ProRule" id="PRU00703"/>
    </source>
</evidence>
<feature type="transmembrane region" description="Helical" evidence="10">
    <location>
        <begin position="6"/>
        <end position="31"/>
    </location>
</feature>
<gene>
    <name evidence="13" type="ORF">N44_00903</name>
</gene>
<evidence type="ECO:0000256" key="7">
    <source>
        <dbReference type="ARBA" id="ARBA00023136"/>
    </source>
</evidence>
<protein>
    <submittedName>
        <fullName evidence="13">Magnesium and cobalt efflux protein CorC</fullName>
    </submittedName>
</protein>
<dbReference type="FunFam" id="3.30.465.10:FF:000023">
    <property type="entry name" value="Magnesium and cobalt transporter"/>
    <property type="match status" value="1"/>
</dbReference>
<evidence type="ECO:0000259" key="11">
    <source>
        <dbReference type="PROSITE" id="PS51371"/>
    </source>
</evidence>
<dbReference type="InterPro" id="IPR016169">
    <property type="entry name" value="FAD-bd_PCMH_sub2"/>
</dbReference>
<dbReference type="Pfam" id="PF00571">
    <property type="entry name" value="CBS"/>
    <property type="match status" value="2"/>
</dbReference>
<dbReference type="RefSeq" id="WP_045358152.1">
    <property type="nucleotide sequence ID" value="NZ_BBPA01000020.1"/>
</dbReference>
<comment type="subcellular location">
    <subcellularLocation>
        <location evidence="1">Membrane</location>
        <topology evidence="1">Multi-pass membrane protein</topology>
    </subcellularLocation>
</comment>
<evidence type="ECO:0000256" key="5">
    <source>
        <dbReference type="ARBA" id="ARBA00022989"/>
    </source>
</evidence>
<evidence type="ECO:0000256" key="2">
    <source>
        <dbReference type="ARBA" id="ARBA00006337"/>
    </source>
</evidence>
<evidence type="ECO:0000256" key="6">
    <source>
        <dbReference type="ARBA" id="ARBA00023122"/>
    </source>
</evidence>
<dbReference type="InterPro" id="IPR000644">
    <property type="entry name" value="CBS_dom"/>
</dbReference>
<dbReference type="CDD" id="cd04590">
    <property type="entry name" value="CBS_pair_CorC_HlyC_assoc"/>
    <property type="match status" value="1"/>
</dbReference>
<keyword evidence="4" id="KW-0677">Repeat</keyword>
<keyword evidence="3 9" id="KW-0812">Transmembrane</keyword>
<evidence type="ECO:0000259" key="12">
    <source>
        <dbReference type="PROSITE" id="PS51846"/>
    </source>
</evidence>
<dbReference type="InterPro" id="IPR044751">
    <property type="entry name" value="Ion_transp-like_CBS"/>
</dbReference>
<dbReference type="SMART" id="SM01091">
    <property type="entry name" value="CorC_HlyC"/>
    <property type="match status" value="1"/>
</dbReference>
<keyword evidence="6 8" id="KW-0129">CBS domain</keyword>
<dbReference type="SUPFAM" id="SSF54631">
    <property type="entry name" value="CBS-domain pair"/>
    <property type="match status" value="1"/>
</dbReference>
<dbReference type="PROSITE" id="PS51846">
    <property type="entry name" value="CNNM"/>
    <property type="match status" value="1"/>
</dbReference>
<sequence>MFSATTEILVIFFLILLNGVFALSEIAIVSARKIRLEQLARDDRRAAVALKLANDPNQILSTVQIGITLVGIFAGAYGGANLSVSVAQLLAQVPVLAPYSQALGLGLVVLIITYLSLVVGELVPKRLGLSNPEKIAILVAGPLDKLSKIVSPVVHLLSQSTNLILGLLGISGNNNDSPITEEELKIMLKQGTEAGTFEEAEQDMVERVLGLGDRRVSQIMTTRPDVVWLDLEDGAEINRQKLIESNHTRFPVCQGSLDEVLGVIEVTDLLADCLTGESFDLTKDLQQPLFVPESTRGLKVLELVQQSGHHIALVVDEYGVIQGLVTRKDILEAIVGDLPQLDDIEDAQIVQREDGSWLIDGTVAIEDFKELFEISELPGEKQGNYHTLGGFIITHLGRIPGAADHFEWQRLRLEVVDMDGNRVDKVLVTLLLDDL</sequence>
<evidence type="ECO:0000256" key="4">
    <source>
        <dbReference type="ARBA" id="ARBA00022737"/>
    </source>
</evidence>
<dbReference type="AlphaFoldDB" id="A0A0A1VRH7"/>
<evidence type="ECO:0000313" key="13">
    <source>
        <dbReference type="EMBL" id="GAL92345.1"/>
    </source>
</evidence>
<dbReference type="Proteomes" id="UP000030321">
    <property type="component" value="Unassembled WGS sequence"/>
</dbReference>
<evidence type="ECO:0000256" key="3">
    <source>
        <dbReference type="ARBA" id="ARBA00022692"/>
    </source>
</evidence>
<dbReference type="PROSITE" id="PS51371">
    <property type="entry name" value="CBS"/>
    <property type="match status" value="1"/>
</dbReference>
<dbReference type="Pfam" id="PF01595">
    <property type="entry name" value="CNNM"/>
    <property type="match status" value="1"/>
</dbReference>
<dbReference type="InterPro" id="IPR002550">
    <property type="entry name" value="CNNM"/>
</dbReference>
<dbReference type="EMBL" id="BBPA01000020">
    <property type="protein sequence ID" value="GAL92345.1"/>
    <property type="molecule type" value="Genomic_DNA"/>
</dbReference>
<dbReference type="SMART" id="SM00116">
    <property type="entry name" value="CBS"/>
    <property type="match status" value="2"/>
</dbReference>
<comment type="caution">
    <text evidence="13">The sequence shown here is derived from an EMBL/GenBank/DDBJ whole genome shotgun (WGS) entry which is preliminary data.</text>
</comment>
<evidence type="ECO:0000256" key="9">
    <source>
        <dbReference type="PROSITE-ProRule" id="PRU01193"/>
    </source>
</evidence>
<dbReference type="Pfam" id="PF03471">
    <property type="entry name" value="CorC_HlyC"/>
    <property type="match status" value="1"/>
</dbReference>
<dbReference type="SUPFAM" id="SSF56176">
    <property type="entry name" value="FAD-binding/transporter-associated domain-like"/>
    <property type="match status" value="1"/>
</dbReference>
<feature type="domain" description="CBS" evidence="11">
    <location>
        <begin position="281"/>
        <end position="340"/>
    </location>
</feature>
<evidence type="ECO:0000256" key="1">
    <source>
        <dbReference type="ARBA" id="ARBA00004141"/>
    </source>
</evidence>
<accession>A0A0A1VRH7</accession>
<keyword evidence="7 9" id="KW-0472">Membrane</keyword>
<dbReference type="InterPro" id="IPR046342">
    <property type="entry name" value="CBS_dom_sf"/>
</dbReference>
<dbReference type="PANTHER" id="PTHR22777:SF17">
    <property type="entry name" value="UPF0053 PROTEIN SLL0260"/>
    <property type="match status" value="1"/>
</dbReference>
<dbReference type="InterPro" id="IPR036318">
    <property type="entry name" value="FAD-bd_PCMH-like_sf"/>
</dbReference>
<keyword evidence="5 9" id="KW-1133">Transmembrane helix</keyword>
<feature type="transmembrane region" description="Helical" evidence="10">
    <location>
        <begin position="99"/>
        <end position="119"/>
    </location>
</feature>
<evidence type="ECO:0000313" key="14">
    <source>
        <dbReference type="Proteomes" id="UP000030321"/>
    </source>
</evidence>
<proteinExistence type="inferred from homology"/>
<organism evidence="13 14">
    <name type="scientific">Microcystis aeruginosa NIES-44</name>
    <dbReference type="NCBI Taxonomy" id="449439"/>
    <lineage>
        <taxon>Bacteria</taxon>
        <taxon>Bacillati</taxon>
        <taxon>Cyanobacteriota</taxon>
        <taxon>Cyanophyceae</taxon>
        <taxon>Oscillatoriophycideae</taxon>
        <taxon>Chroococcales</taxon>
        <taxon>Microcystaceae</taxon>
        <taxon>Microcystis</taxon>
    </lineage>
</organism>
<feature type="transmembrane region" description="Helical" evidence="10">
    <location>
        <begin position="59"/>
        <end position="79"/>
    </location>
</feature>
<dbReference type="Gene3D" id="3.10.580.10">
    <property type="entry name" value="CBS-domain"/>
    <property type="match status" value="1"/>
</dbReference>
<dbReference type="InterPro" id="IPR005170">
    <property type="entry name" value="Transptr-assoc_dom"/>
</dbReference>
<feature type="domain" description="CNNM transmembrane" evidence="12">
    <location>
        <begin position="1"/>
        <end position="201"/>
    </location>
</feature>
<comment type="similarity">
    <text evidence="2">Belongs to the UPF0053 family.</text>
</comment>
<evidence type="ECO:0000256" key="10">
    <source>
        <dbReference type="SAM" id="Phobius"/>
    </source>
</evidence>
<name>A0A0A1VRH7_MICAE</name>
<dbReference type="PANTHER" id="PTHR22777">
    <property type="entry name" value="HEMOLYSIN-RELATED"/>
    <property type="match status" value="1"/>
</dbReference>
<reference evidence="14" key="1">
    <citation type="journal article" date="2015" name="Genome">
        <title>Whole Genome Sequence of the Non-Microcystin-Producing Microcystis aeruginosa Strain NIES-44.</title>
        <authorList>
            <person name="Okano K."/>
            <person name="Miyata N."/>
            <person name="Ozaki Y."/>
        </authorList>
    </citation>
    <scope>NUCLEOTIDE SEQUENCE [LARGE SCALE GENOMIC DNA]</scope>
    <source>
        <strain evidence="14">NIES-44</strain>
    </source>
</reference>
<dbReference type="Gene3D" id="3.30.465.10">
    <property type="match status" value="1"/>
</dbReference>
<dbReference type="GO" id="GO:0005886">
    <property type="term" value="C:plasma membrane"/>
    <property type="evidence" value="ECO:0007669"/>
    <property type="project" value="TreeGrafter"/>
</dbReference>
<dbReference type="GO" id="GO:0050660">
    <property type="term" value="F:flavin adenine dinucleotide binding"/>
    <property type="evidence" value="ECO:0007669"/>
    <property type="project" value="InterPro"/>
</dbReference>